<organism evidence="2 3">
    <name type="scientific">Janthinobacterium violaceinigrum</name>
    <dbReference type="NCBI Taxonomy" id="2654252"/>
    <lineage>
        <taxon>Bacteria</taxon>
        <taxon>Pseudomonadati</taxon>
        <taxon>Pseudomonadota</taxon>
        <taxon>Betaproteobacteria</taxon>
        <taxon>Burkholderiales</taxon>
        <taxon>Oxalobacteraceae</taxon>
        <taxon>Janthinobacterium</taxon>
    </lineage>
</organism>
<keyword evidence="1" id="KW-0472">Membrane</keyword>
<reference evidence="2 3" key="1">
    <citation type="submission" date="2019-10" db="EMBL/GenBank/DDBJ databases">
        <title>Three novel species isolated from a subtropical stream in China.</title>
        <authorList>
            <person name="Lu H."/>
        </authorList>
    </citation>
    <scope>NUCLEOTIDE SEQUENCE [LARGE SCALE GENOMIC DNA]</scope>
    <source>
        <strain evidence="2 3">FT13W</strain>
    </source>
</reference>
<dbReference type="GO" id="GO:0090313">
    <property type="term" value="P:regulation of protein targeting to membrane"/>
    <property type="evidence" value="ECO:0007669"/>
    <property type="project" value="TreeGrafter"/>
</dbReference>
<evidence type="ECO:0000313" key="3">
    <source>
        <dbReference type="Proteomes" id="UP000468717"/>
    </source>
</evidence>
<comment type="caution">
    <text evidence="2">The sequence shown here is derived from an EMBL/GenBank/DDBJ whole genome shotgun (WGS) entry which is preliminary data.</text>
</comment>
<dbReference type="AlphaFoldDB" id="A0A6I1HWH4"/>
<dbReference type="InterPro" id="IPR008023">
    <property type="entry name" value="DUF748"/>
</dbReference>
<dbReference type="PANTHER" id="PTHR30441">
    <property type="entry name" value="DUF748 DOMAIN-CONTAINING PROTEIN"/>
    <property type="match status" value="1"/>
</dbReference>
<gene>
    <name evidence="2" type="ORF">GCN75_20815</name>
</gene>
<dbReference type="PANTHER" id="PTHR30441:SF8">
    <property type="entry name" value="DUF748 DOMAIN-CONTAINING PROTEIN"/>
    <property type="match status" value="1"/>
</dbReference>
<evidence type="ECO:0000256" key="1">
    <source>
        <dbReference type="SAM" id="Phobius"/>
    </source>
</evidence>
<dbReference type="Pfam" id="PF05359">
    <property type="entry name" value="DUF748"/>
    <property type="match status" value="1"/>
</dbReference>
<evidence type="ECO:0000313" key="2">
    <source>
        <dbReference type="EMBL" id="KAB8062955.1"/>
    </source>
</evidence>
<dbReference type="InterPro" id="IPR052894">
    <property type="entry name" value="AsmA-related"/>
</dbReference>
<accession>A0A6I1HWH4</accession>
<sequence>MCRPTRSKGKFVNTIDNKSVQTKTFRWKRWQRWALGTGCALAAYSAAGFWLVPYVIKNQLPKFAEKELARQASIADVRFNPFTLRLEADQIALKEAASADGKGGAPLLSIGALAVQLEWKSIVRRAWSLAEIRITAPQAQLTITPDGKFNLAEVLATWQRNHPEKSDGGMPRLIIAHFALEQGKVDWQDQKAGYADNFTPINFTLDNISTLPDANGSYSLSADAARGGKLHWRGTASLSPIRGEGELILNDASLPGLAAYLKAYARAQVTSGKLSARLPYAFSYADGKLEATVKGAGLALRDLALVQDGKGAPFTALSTLGIAGVNVDLAHQSVTVDKVNLYGGKVAVRRDAKGEIDVANLMRTGNPTAPAAAPAAAATPGKWKVDLHQLALANVDVSAIDETVSPALQLSARQLQLNLQLALQQGPSGMATVIDGANFSLADLAMQRGAQTPFKLAQLGFTEGKIDLAARSVHLGAVTASGAQIDLARNRQGDFAIAQKLPVFASGKADPAKDAPAAPWSTKVDKVELSKFGARFDDAGTGIKGNLQDARLSLQNVSNDMQQALPFELGVGLREGGLLTANGKFVPGTGAVDTQLNLKQLTLAPVQPLLAQHLKLKLAGGALSGSGRLTTGGGAPKAPKVRYVGGIDIAGLVLNETDGKRFASWKSVRADKLTASVGPDFVDIPELRVVEPNAQLIIENDRSLNAQRLLVKAPEPAAAPAPSAAATPAADAAFPVRVRRVRLQNAKLDFADLSLRPQFAAKIYELNGVVTGLSTKRDARSQIELDGRIDEFGLARVRGQLNPFAPTDNTDLNVVFKNVDMVSASPYTMKFAGYKVAEGKISLDLQYKVRNRQLDGTNQIVLDKLTLGERIDSPDALKLPLELALAILKDSDGRIDLGLPVSGDMNDPQFSYGALIWKAVGNVLTKIVTAPFRALGNLLGISADKLEAIDFDAGSAVLLPPEREKLKQVAQILAKREQLKLAVPGQYSDTDAAALRAQAVRRAVAAKAGIKLEAGEEPGPLNLGERKVRGALRDLYGERFGKAELDKQKKAAESAAPAAAAASSASASAAAAAKIPVWQRLGKLIEGEPQVADTGAFYNGLREQLEAKQPLPADALSKLGSQRSAAILAALQQDGTPAARVSAGAPEKTQAAPGKLVGLKLGLAAQ</sequence>
<feature type="transmembrane region" description="Helical" evidence="1">
    <location>
        <begin position="33"/>
        <end position="56"/>
    </location>
</feature>
<protein>
    <submittedName>
        <fullName evidence="2">DUF748 domain-containing protein</fullName>
    </submittedName>
</protein>
<proteinExistence type="predicted"/>
<keyword evidence="1" id="KW-1133">Transmembrane helix</keyword>
<dbReference type="Proteomes" id="UP000468717">
    <property type="component" value="Unassembled WGS sequence"/>
</dbReference>
<dbReference type="GO" id="GO:0005886">
    <property type="term" value="C:plasma membrane"/>
    <property type="evidence" value="ECO:0007669"/>
    <property type="project" value="TreeGrafter"/>
</dbReference>
<name>A0A6I1HWH4_9BURK</name>
<keyword evidence="3" id="KW-1185">Reference proteome</keyword>
<dbReference type="EMBL" id="WFLI01000028">
    <property type="protein sequence ID" value="KAB8062955.1"/>
    <property type="molecule type" value="Genomic_DNA"/>
</dbReference>
<keyword evidence="1" id="KW-0812">Transmembrane</keyword>